<reference evidence="3 4" key="1">
    <citation type="submission" date="2018-11" db="EMBL/GenBank/DDBJ databases">
        <title>Photobacterium sp. BEI247 sp. nov., a marine bacterium isolated from Yongle Blue Hole in the South China Sea.</title>
        <authorList>
            <person name="Wang X."/>
        </authorList>
    </citation>
    <scope>NUCLEOTIDE SEQUENCE [LARGE SCALE GENOMIC DNA]</scope>
    <source>
        <strain evidence="4">BEI247</strain>
    </source>
</reference>
<dbReference type="AlphaFoldDB" id="A0A3S3UIZ9"/>
<gene>
    <name evidence="3" type="ORF">EDI28_13990</name>
</gene>
<dbReference type="Pfam" id="PF06527">
    <property type="entry name" value="TniQ"/>
    <property type="match status" value="1"/>
</dbReference>
<dbReference type="Pfam" id="PF15978">
    <property type="entry name" value="TnsD"/>
    <property type="match status" value="1"/>
</dbReference>
<feature type="domain" description="Transposon Tn7 transposition protein TnsD C-terminal" evidence="2">
    <location>
        <begin position="220"/>
        <end position="519"/>
    </location>
</feature>
<evidence type="ECO:0000313" key="3">
    <source>
        <dbReference type="EMBL" id="RWX55106.1"/>
    </source>
</evidence>
<sequence length="534" mass="60694">MYFKVIEGESVFSLAARHHVVSPYNSLREKNRALFGRPDIKLNPQLPCSLSMISLKMSIPIHYLLNHGTIYPLISATIHHEKDKNALSHAMLSNCGTSVMALSRLVSCRLKLGNTLKYCPECLTEDESQYGCGIWHTNHQLAGVTVCPKHATWLLNISLNADGLNKRIEPPPSQFVGFKPSPEPPPITATKLSLFLSELNSLAQDDSTLALSDPHMTWLDEGRYLTSEKHIRLEKLSREFNHYWSALFKLGVLPNQLSEISYVRNLVKPDRNMHYIKHALLGMLFTDSPKEYYSKPAALDTTPAPIQNNAPSTEDADEVATLLKKELSLRSVAKATGHSMGFLAALAQRNGITVKHRFKQLSDSLVDRILRLAFRGIHRRDIARLCGVSVATVEQKINSMSGLAAWRKQLWFCQKRNQCRQTLKSIISQKPTITRTEIKHSSSCYMWLFRYDKDWLNQHLPKRVSPTFHPSIDWDQVDKKLAKQIRKQVKSASSVSHVERQMDSQHSLIKNRKRLPLSIRQAEQIVTNSKNKEP</sequence>
<dbReference type="InterPro" id="IPR032750">
    <property type="entry name" value="TnsD_C"/>
</dbReference>
<evidence type="ECO:0000259" key="1">
    <source>
        <dbReference type="Pfam" id="PF06527"/>
    </source>
</evidence>
<dbReference type="OrthoDB" id="470139at2"/>
<evidence type="ECO:0000313" key="4">
    <source>
        <dbReference type="Proteomes" id="UP000287563"/>
    </source>
</evidence>
<keyword evidence="4" id="KW-1185">Reference proteome</keyword>
<feature type="domain" description="TniQ" evidence="1">
    <location>
        <begin position="7"/>
        <end position="152"/>
    </location>
</feature>
<comment type="caution">
    <text evidence="3">The sequence shown here is derived from an EMBL/GenBank/DDBJ whole genome shotgun (WGS) entry which is preliminary data.</text>
</comment>
<dbReference type="InterPro" id="IPR009492">
    <property type="entry name" value="TniQ"/>
</dbReference>
<proteinExistence type="predicted"/>
<dbReference type="EMBL" id="RJLM01000005">
    <property type="protein sequence ID" value="RWX55106.1"/>
    <property type="molecule type" value="Genomic_DNA"/>
</dbReference>
<organism evidence="3 4">
    <name type="scientific">Photobacterium chitinilyticum</name>
    <dbReference type="NCBI Taxonomy" id="2485123"/>
    <lineage>
        <taxon>Bacteria</taxon>
        <taxon>Pseudomonadati</taxon>
        <taxon>Pseudomonadota</taxon>
        <taxon>Gammaproteobacteria</taxon>
        <taxon>Vibrionales</taxon>
        <taxon>Vibrionaceae</taxon>
        <taxon>Photobacterium</taxon>
    </lineage>
</organism>
<protein>
    <submittedName>
        <fullName evidence="3">Uncharacterized protein</fullName>
    </submittedName>
</protein>
<name>A0A3S3UIZ9_9GAMM</name>
<evidence type="ECO:0000259" key="2">
    <source>
        <dbReference type="Pfam" id="PF15978"/>
    </source>
</evidence>
<accession>A0A3S3UIZ9</accession>
<dbReference type="Proteomes" id="UP000287563">
    <property type="component" value="Unassembled WGS sequence"/>
</dbReference>